<evidence type="ECO:0000313" key="2">
    <source>
        <dbReference type="Proteomes" id="UP000735302"/>
    </source>
</evidence>
<accession>A0AAV4DWW4</accession>
<evidence type="ECO:0000313" key="1">
    <source>
        <dbReference type="EMBL" id="GFO48797.1"/>
    </source>
</evidence>
<sequence length="107" mass="11504">MQTQALGVAAGLSLGLSRVRGVTQAKGTECHGWPKAVFKMLPGSQALHQARAPVAEFEPANLRAYSLFTVPPMQKDGGKGVNYRISFKANSLITAPSTLHKSVRRDE</sequence>
<name>A0AAV4DWW4_9GAST</name>
<comment type="caution">
    <text evidence="1">The sequence shown here is derived from an EMBL/GenBank/DDBJ whole genome shotgun (WGS) entry which is preliminary data.</text>
</comment>
<protein>
    <submittedName>
        <fullName evidence="1">Uncharacterized protein</fullName>
    </submittedName>
</protein>
<keyword evidence="2" id="KW-1185">Reference proteome</keyword>
<reference evidence="1 2" key="1">
    <citation type="journal article" date="2021" name="Elife">
        <title>Chloroplast acquisition without the gene transfer in kleptoplastic sea slugs, Plakobranchus ocellatus.</title>
        <authorList>
            <person name="Maeda T."/>
            <person name="Takahashi S."/>
            <person name="Yoshida T."/>
            <person name="Shimamura S."/>
            <person name="Takaki Y."/>
            <person name="Nagai Y."/>
            <person name="Toyoda A."/>
            <person name="Suzuki Y."/>
            <person name="Arimoto A."/>
            <person name="Ishii H."/>
            <person name="Satoh N."/>
            <person name="Nishiyama T."/>
            <person name="Hasebe M."/>
            <person name="Maruyama T."/>
            <person name="Minagawa J."/>
            <person name="Obokata J."/>
            <person name="Shigenobu S."/>
        </authorList>
    </citation>
    <scope>NUCLEOTIDE SEQUENCE [LARGE SCALE GENOMIC DNA]</scope>
</reference>
<proteinExistence type="predicted"/>
<organism evidence="1 2">
    <name type="scientific">Plakobranchus ocellatus</name>
    <dbReference type="NCBI Taxonomy" id="259542"/>
    <lineage>
        <taxon>Eukaryota</taxon>
        <taxon>Metazoa</taxon>
        <taxon>Spiralia</taxon>
        <taxon>Lophotrochozoa</taxon>
        <taxon>Mollusca</taxon>
        <taxon>Gastropoda</taxon>
        <taxon>Heterobranchia</taxon>
        <taxon>Euthyneura</taxon>
        <taxon>Panpulmonata</taxon>
        <taxon>Sacoglossa</taxon>
        <taxon>Placobranchoidea</taxon>
        <taxon>Plakobranchidae</taxon>
        <taxon>Plakobranchus</taxon>
    </lineage>
</organism>
<dbReference type="Proteomes" id="UP000735302">
    <property type="component" value="Unassembled WGS sequence"/>
</dbReference>
<gene>
    <name evidence="1" type="ORF">PoB_007530200</name>
</gene>
<dbReference type="EMBL" id="BLXT01008455">
    <property type="protein sequence ID" value="GFO48797.1"/>
    <property type="molecule type" value="Genomic_DNA"/>
</dbReference>
<dbReference type="AlphaFoldDB" id="A0AAV4DWW4"/>